<dbReference type="AlphaFoldDB" id="A0A9P5XIG2"/>
<reference evidence="1" key="1">
    <citation type="submission" date="2020-11" db="EMBL/GenBank/DDBJ databases">
        <authorList>
            <consortium name="DOE Joint Genome Institute"/>
            <person name="Ahrendt S."/>
            <person name="Riley R."/>
            <person name="Andreopoulos W."/>
            <person name="Labutti K."/>
            <person name="Pangilinan J."/>
            <person name="Ruiz-Duenas F.J."/>
            <person name="Barrasa J.M."/>
            <person name="Sanchez-Garcia M."/>
            <person name="Camarero S."/>
            <person name="Miyauchi S."/>
            <person name="Serrano A."/>
            <person name="Linde D."/>
            <person name="Babiker R."/>
            <person name="Drula E."/>
            <person name="Ayuso-Fernandez I."/>
            <person name="Pacheco R."/>
            <person name="Padilla G."/>
            <person name="Ferreira P."/>
            <person name="Barriuso J."/>
            <person name="Kellner H."/>
            <person name="Castanera R."/>
            <person name="Alfaro M."/>
            <person name="Ramirez L."/>
            <person name="Pisabarro A.G."/>
            <person name="Kuo A."/>
            <person name="Tritt A."/>
            <person name="Lipzen A."/>
            <person name="He G."/>
            <person name="Yan M."/>
            <person name="Ng V."/>
            <person name="Cullen D."/>
            <person name="Martin F."/>
            <person name="Rosso M.-N."/>
            <person name="Henrissat B."/>
            <person name="Hibbett D."/>
            <person name="Martinez A.T."/>
            <person name="Grigoriev I.V."/>
        </authorList>
    </citation>
    <scope>NUCLEOTIDE SEQUENCE</scope>
    <source>
        <strain evidence="1">MF-IS2</strain>
    </source>
</reference>
<keyword evidence="2" id="KW-1185">Reference proteome</keyword>
<comment type="caution">
    <text evidence="1">The sequence shown here is derived from an EMBL/GenBank/DDBJ whole genome shotgun (WGS) entry which is preliminary data.</text>
</comment>
<accession>A0A9P5XIG2</accession>
<dbReference type="OrthoDB" id="3181072at2759"/>
<name>A0A9P5XIG2_9AGAR</name>
<dbReference type="Proteomes" id="UP000807342">
    <property type="component" value="Unassembled WGS sequence"/>
</dbReference>
<dbReference type="EMBL" id="MU151084">
    <property type="protein sequence ID" value="KAF9451483.1"/>
    <property type="molecule type" value="Genomic_DNA"/>
</dbReference>
<protein>
    <submittedName>
        <fullName evidence="1">Uncharacterized protein</fullName>
    </submittedName>
</protein>
<feature type="non-terminal residue" evidence="1">
    <location>
        <position position="1"/>
    </location>
</feature>
<sequence>YRAGIKDQVRAAIGVQTKHQVNRQIVRYVPVPLEKQAIDSKRRLAEVKIALANSEARAQNAMLDSSSEYEPLAVVLTDSGERSAYYPADLGSLFSYDGECFAHPRLCIQRCQGQETVSSREPESAASKL</sequence>
<gene>
    <name evidence="1" type="ORF">P691DRAFT_663049</name>
</gene>
<organism evidence="1 2">
    <name type="scientific">Macrolepiota fuliginosa MF-IS2</name>
    <dbReference type="NCBI Taxonomy" id="1400762"/>
    <lineage>
        <taxon>Eukaryota</taxon>
        <taxon>Fungi</taxon>
        <taxon>Dikarya</taxon>
        <taxon>Basidiomycota</taxon>
        <taxon>Agaricomycotina</taxon>
        <taxon>Agaricomycetes</taxon>
        <taxon>Agaricomycetidae</taxon>
        <taxon>Agaricales</taxon>
        <taxon>Agaricineae</taxon>
        <taxon>Agaricaceae</taxon>
        <taxon>Macrolepiota</taxon>
    </lineage>
</organism>
<proteinExistence type="predicted"/>
<evidence type="ECO:0000313" key="1">
    <source>
        <dbReference type="EMBL" id="KAF9451483.1"/>
    </source>
</evidence>
<evidence type="ECO:0000313" key="2">
    <source>
        <dbReference type="Proteomes" id="UP000807342"/>
    </source>
</evidence>